<evidence type="ECO:0000256" key="2">
    <source>
        <dbReference type="SAM" id="MobiDB-lite"/>
    </source>
</evidence>
<dbReference type="RefSeq" id="WP_018021593.1">
    <property type="nucleotide sequence ID" value="NZ_AQUX01000002.1"/>
</dbReference>
<dbReference type="OrthoDB" id="9797508at2"/>
<protein>
    <submittedName>
        <fullName evidence="3">Organic hydroperoxide resistance protein</fullName>
    </submittedName>
</protein>
<dbReference type="Gene3D" id="2.20.25.10">
    <property type="match status" value="1"/>
</dbReference>
<evidence type="ECO:0000256" key="1">
    <source>
        <dbReference type="ARBA" id="ARBA00007378"/>
    </source>
</evidence>
<dbReference type="InterPro" id="IPR015946">
    <property type="entry name" value="KH_dom-like_a/b"/>
</dbReference>
<sequence>MAETLYTASVTSTGGGRDGRVTGDGTVDFDVRPPKEMGGDGNGVNPEALIAAGWAACFNGALQKTMKENDVNVEAHQPEVTVDFSINKVEDGLRTSGVLTVNFASTPDNAQDLVDQAHAFCPISKALRGDIDLEVKVA</sequence>
<comment type="similarity">
    <text evidence="1">Belongs to the OsmC/Ohr family.</text>
</comment>
<reference evidence="3 4" key="1">
    <citation type="submission" date="2013-09" db="EMBL/GenBank/DDBJ databases">
        <title>Complete genome sequence of Corynebacterium doosanense CAU 212(T) (=DSM 45436(T)), isolated from activated sludge.</title>
        <authorList>
            <person name="Schaffert L."/>
            <person name="Albersmeier A."/>
            <person name="Kalinowski J."/>
            <person name="Ruckert C."/>
        </authorList>
    </citation>
    <scope>NUCLEOTIDE SEQUENCE [LARGE SCALE GENOMIC DNA]</scope>
    <source>
        <strain evidence="3 4">CAU 212</strain>
    </source>
</reference>
<dbReference type="SUPFAM" id="SSF82784">
    <property type="entry name" value="OsmC-like"/>
    <property type="match status" value="1"/>
</dbReference>
<name>A0A097ID75_9CORY</name>
<keyword evidence="4" id="KW-1185">Reference proteome</keyword>
<organism evidence="3 4">
    <name type="scientific">Corynebacterium doosanense CAU 212 = DSM 45436</name>
    <dbReference type="NCBI Taxonomy" id="558173"/>
    <lineage>
        <taxon>Bacteria</taxon>
        <taxon>Bacillati</taxon>
        <taxon>Actinomycetota</taxon>
        <taxon>Actinomycetes</taxon>
        <taxon>Mycobacteriales</taxon>
        <taxon>Corynebacteriaceae</taxon>
        <taxon>Corynebacterium</taxon>
    </lineage>
</organism>
<dbReference type="Gene3D" id="3.30.300.20">
    <property type="match status" value="1"/>
</dbReference>
<evidence type="ECO:0000313" key="4">
    <source>
        <dbReference type="Proteomes" id="UP000029914"/>
    </source>
</evidence>
<dbReference type="InterPro" id="IPR003718">
    <property type="entry name" value="OsmC/Ohr_fam"/>
</dbReference>
<dbReference type="InterPro" id="IPR019953">
    <property type="entry name" value="OHR"/>
</dbReference>
<dbReference type="PANTHER" id="PTHR33797">
    <property type="entry name" value="ORGANIC HYDROPEROXIDE RESISTANCE PROTEIN-LIKE"/>
    <property type="match status" value="1"/>
</dbReference>
<feature type="region of interest" description="Disordered" evidence="2">
    <location>
        <begin position="1"/>
        <end position="44"/>
    </location>
</feature>
<proteinExistence type="inferred from homology"/>
<feature type="compositionally biased region" description="Basic and acidic residues" evidence="2">
    <location>
        <begin position="29"/>
        <end position="38"/>
    </location>
</feature>
<dbReference type="eggNOG" id="COG1764">
    <property type="taxonomic scope" value="Bacteria"/>
</dbReference>
<dbReference type="KEGG" id="cdo:CDOO_01250"/>
<dbReference type="Proteomes" id="UP000029914">
    <property type="component" value="Chromosome"/>
</dbReference>
<dbReference type="PANTHER" id="PTHR33797:SF2">
    <property type="entry name" value="ORGANIC HYDROPEROXIDE RESISTANCE PROTEIN-LIKE"/>
    <property type="match status" value="1"/>
</dbReference>
<dbReference type="HOGENOM" id="CLU_106355_2_1_11"/>
<evidence type="ECO:0000313" key="3">
    <source>
        <dbReference type="EMBL" id="AIT60074.1"/>
    </source>
</evidence>
<dbReference type="Pfam" id="PF02566">
    <property type="entry name" value="OsmC"/>
    <property type="match status" value="1"/>
</dbReference>
<dbReference type="AlphaFoldDB" id="A0A097ID75"/>
<dbReference type="InterPro" id="IPR036102">
    <property type="entry name" value="OsmC/Ohrsf"/>
</dbReference>
<accession>A0A097ID75</accession>
<dbReference type="EMBL" id="CP006764">
    <property type="protein sequence ID" value="AIT60074.1"/>
    <property type="molecule type" value="Genomic_DNA"/>
</dbReference>
<dbReference type="GO" id="GO:0006979">
    <property type="term" value="P:response to oxidative stress"/>
    <property type="evidence" value="ECO:0007669"/>
    <property type="project" value="InterPro"/>
</dbReference>
<dbReference type="NCBIfam" id="TIGR03561">
    <property type="entry name" value="organ_hyd_perox"/>
    <property type="match status" value="1"/>
</dbReference>
<gene>
    <name evidence="3" type="ORF">CDOO_01250</name>
</gene>